<accession>A0ABT0C9A3</accession>
<gene>
    <name evidence="3" type="ORF">JX360_05350</name>
</gene>
<dbReference type="EMBL" id="JAFIRA010000009">
    <property type="protein sequence ID" value="MCJ2542336.1"/>
    <property type="molecule type" value="Genomic_DNA"/>
</dbReference>
<reference evidence="3" key="1">
    <citation type="submission" date="2021-02" db="EMBL/GenBank/DDBJ databases">
        <title>The CRISPR/cas machinery reduction and long-range gene transfer in the hot spring cyanobacterium Synechococcus.</title>
        <authorList>
            <person name="Dvorak P."/>
            <person name="Jahodarova E."/>
            <person name="Hasler P."/>
            <person name="Poulickova A."/>
        </authorList>
    </citation>
    <scope>NUCLEOTIDE SEQUENCE</scope>
    <source>
        <strain evidence="3">Rupite</strain>
    </source>
</reference>
<keyword evidence="4" id="KW-1185">Reference proteome</keyword>
<name>A0ABT0C9A3_THEVL</name>
<proteinExistence type="inferred from homology"/>
<organism evidence="3 4">
    <name type="scientific">Thermostichus vulcanus str. 'Rupite'</name>
    <dbReference type="NCBI Taxonomy" id="2813851"/>
    <lineage>
        <taxon>Bacteria</taxon>
        <taxon>Bacillati</taxon>
        <taxon>Cyanobacteriota</taxon>
        <taxon>Cyanophyceae</taxon>
        <taxon>Thermostichales</taxon>
        <taxon>Thermostichaceae</taxon>
        <taxon>Thermostichus</taxon>
    </lineage>
</organism>
<dbReference type="RefSeq" id="WP_244349567.1">
    <property type="nucleotide sequence ID" value="NZ_JAFIRA010000009.1"/>
</dbReference>
<dbReference type="InterPro" id="IPR039131">
    <property type="entry name" value="NDUFAF1"/>
</dbReference>
<evidence type="ECO:0000313" key="3">
    <source>
        <dbReference type="EMBL" id="MCJ2542336.1"/>
    </source>
</evidence>
<feature type="domain" description="NADH:ubiquinone oxidoreductase intermediate-associated protein 30" evidence="2">
    <location>
        <begin position="118"/>
        <end position="290"/>
    </location>
</feature>
<dbReference type="SUPFAM" id="SSF49785">
    <property type="entry name" value="Galactose-binding domain-like"/>
    <property type="match status" value="1"/>
</dbReference>
<comment type="caution">
    <text evidence="3">The sequence shown here is derived from an EMBL/GenBank/DDBJ whole genome shotgun (WGS) entry which is preliminary data.</text>
</comment>
<protein>
    <submittedName>
        <fullName evidence="3">CIA30 family protein</fullName>
    </submittedName>
</protein>
<dbReference type="PANTHER" id="PTHR13194">
    <property type="entry name" value="COMPLEX I INTERMEDIATE-ASSOCIATED PROTEIN 30"/>
    <property type="match status" value="1"/>
</dbReference>
<comment type="similarity">
    <text evidence="1">Belongs to the CIA30 family.</text>
</comment>
<evidence type="ECO:0000256" key="1">
    <source>
        <dbReference type="ARBA" id="ARBA00007884"/>
    </source>
</evidence>
<dbReference type="Pfam" id="PF08547">
    <property type="entry name" value="CIA30"/>
    <property type="match status" value="1"/>
</dbReference>
<dbReference type="InterPro" id="IPR013857">
    <property type="entry name" value="NADH-UbQ_OxRdtase-assoc_prot30"/>
</dbReference>
<dbReference type="PANTHER" id="PTHR13194:SF19">
    <property type="entry name" value="NAD(P)-BINDING ROSSMANN-FOLD SUPERFAMILY PROTEIN"/>
    <property type="match status" value="1"/>
</dbReference>
<dbReference type="Proteomes" id="UP000830835">
    <property type="component" value="Unassembled WGS sequence"/>
</dbReference>
<evidence type="ECO:0000313" key="4">
    <source>
        <dbReference type="Proteomes" id="UP000830835"/>
    </source>
</evidence>
<evidence type="ECO:0000259" key="2">
    <source>
        <dbReference type="Pfam" id="PF08547"/>
    </source>
</evidence>
<sequence>MSWDLGRFWNTLTYYDALPFAEAWRWVHNGFQPKSSVNPVPPILSGSLPAQALLLGRGLPTGLAEALKQQGVEVWDSSQDLAQGLAAATVFLGLEDAELAQTHLDQIRHSGRTEQMLFDFRQPNPDLGEFWGILDDVVMGGVSQSQLLWGEGELLFTGQVSTANSGGFVSTRTRNLEPPLDLSGFAGLELRLRGDGQRYKFFLRDQTGWDSPAFSCAFDTRPARVSGTESSAEQTVRIPFAEMVPTFRARLLPNAPPLNSSRICSLQLMLSKFEADGSLNPRFRPGSFQLGLRWIGAYRRDPLPQIIGVVRDRIPEGLLALMQVGSSRWCGVEAAADMEESILVTQLLQLMQSPQSVGQVERVEQFHA</sequence>
<dbReference type="InterPro" id="IPR008979">
    <property type="entry name" value="Galactose-bd-like_sf"/>
</dbReference>